<keyword evidence="5 8" id="KW-0812">Transmembrane</keyword>
<dbReference type="PANTHER" id="PTHR43337:SF1">
    <property type="entry name" value="XANTHINE_URACIL PERMEASE C887.17-RELATED"/>
    <property type="match status" value="1"/>
</dbReference>
<comment type="similarity">
    <text evidence="2 8">Belongs to the nucleobase:cation symporter-2 (NCS2) (TC 2.A.40) family. Azg-like subfamily.</text>
</comment>
<sequence>MEKFFKLQERGTTVKQEIFGGLTTFLTMAYIIFVNPNILGAAGMDQPALITVTCIAAIVGTLLAAFWSNVPFAMAPGMGLNAFFTYTLVLGQGAKWEEALGVVFFSGVVFLILTVVGVREKIISSIPQTLRIAVGAGIGLFICFIGFKEMGLIVANPATLVGLGHFTPQVAIGLAGLVLIGILEVRRVKGSILIGILFCTIVGMGFGVVNTPDHIVALPASIAPIAFKLDILGALKVSMIGAIFSFMFVDLFDSIGTIVACSYEAKMVDKDGNIPVIGKVLEADALATVIGAVLGTSTTTTYVESASGIASGARTGLASVVTAGLFFIAMFFGPVIGVVPAFATAPALIIVGVFMFKNINKIEFADFNEAIPAFLTIILMPLTYSISIGLSFGFIAYVLIALANGRASKLSITMWVIGALSVVNLYFTMTGGGA</sequence>
<evidence type="ECO:0000256" key="1">
    <source>
        <dbReference type="ARBA" id="ARBA00004651"/>
    </source>
</evidence>
<feature type="transmembrane region" description="Helical" evidence="9">
    <location>
        <begin position="21"/>
        <end position="42"/>
    </location>
</feature>
<comment type="subcellular location">
    <subcellularLocation>
        <location evidence="1 8">Cell membrane</location>
        <topology evidence="1 8">Multi-pass membrane protein</topology>
    </subcellularLocation>
</comment>
<dbReference type="Proteomes" id="UP001354989">
    <property type="component" value="Chromosome"/>
</dbReference>
<evidence type="ECO:0000256" key="8">
    <source>
        <dbReference type="PIRNR" id="PIRNR005353"/>
    </source>
</evidence>
<feature type="transmembrane region" description="Helical" evidence="9">
    <location>
        <begin position="48"/>
        <end position="67"/>
    </location>
</feature>
<evidence type="ECO:0000313" key="11">
    <source>
        <dbReference type="Proteomes" id="UP001354989"/>
    </source>
</evidence>
<gene>
    <name evidence="10" type="ORF">PEPS_09300</name>
</gene>
<proteinExistence type="inferred from homology"/>
<keyword evidence="6 8" id="KW-1133">Transmembrane helix</keyword>
<keyword evidence="11" id="KW-1185">Reference proteome</keyword>
<protein>
    <submittedName>
        <fullName evidence="10">Permease</fullName>
    </submittedName>
</protein>
<evidence type="ECO:0000256" key="3">
    <source>
        <dbReference type="ARBA" id="ARBA00022448"/>
    </source>
</evidence>
<evidence type="ECO:0000256" key="5">
    <source>
        <dbReference type="ARBA" id="ARBA00022692"/>
    </source>
</evidence>
<feature type="transmembrane region" description="Helical" evidence="9">
    <location>
        <begin position="242"/>
        <end position="265"/>
    </location>
</feature>
<evidence type="ECO:0000256" key="7">
    <source>
        <dbReference type="ARBA" id="ARBA00023136"/>
    </source>
</evidence>
<dbReference type="PIRSF" id="PIRSF005353">
    <property type="entry name" value="PbuG"/>
    <property type="match status" value="1"/>
</dbReference>
<evidence type="ECO:0000256" key="4">
    <source>
        <dbReference type="ARBA" id="ARBA00022475"/>
    </source>
</evidence>
<feature type="transmembrane region" description="Helical" evidence="9">
    <location>
        <begin position="130"/>
        <end position="147"/>
    </location>
</feature>
<reference evidence="10 11" key="1">
    <citation type="submission" date="2021-12" db="EMBL/GenBank/DDBJ databases">
        <title>Genome sequencing of bacteria with rrn-lacking chromosome and rrn-plasmid.</title>
        <authorList>
            <person name="Anda M."/>
            <person name="Iwasaki W."/>
        </authorList>
    </citation>
    <scope>NUCLEOTIDE SEQUENCE [LARGE SCALE GENOMIC DNA]</scope>
    <source>
        <strain evidence="10 11">NBRC 101262</strain>
    </source>
</reference>
<keyword evidence="7 8" id="KW-0472">Membrane</keyword>
<dbReference type="InterPro" id="IPR045018">
    <property type="entry name" value="Azg-like"/>
</dbReference>
<dbReference type="InterPro" id="IPR006043">
    <property type="entry name" value="NCS2"/>
</dbReference>
<keyword evidence="4 8" id="KW-1003">Cell membrane</keyword>
<feature type="transmembrane region" description="Helical" evidence="9">
    <location>
        <begin position="99"/>
        <end position="118"/>
    </location>
</feature>
<keyword evidence="3 8" id="KW-0813">Transport</keyword>
<feature type="transmembrane region" description="Helical" evidence="9">
    <location>
        <begin position="338"/>
        <end position="356"/>
    </location>
</feature>
<dbReference type="RefSeq" id="WP_332922055.1">
    <property type="nucleotide sequence ID" value="NZ_AP025292.1"/>
</dbReference>
<evidence type="ECO:0000256" key="9">
    <source>
        <dbReference type="SAM" id="Phobius"/>
    </source>
</evidence>
<feature type="transmembrane region" description="Helical" evidence="9">
    <location>
        <begin position="412"/>
        <end position="429"/>
    </location>
</feature>
<organism evidence="10 11">
    <name type="scientific">Persicobacter psychrovividus</name>
    <dbReference type="NCBI Taxonomy" id="387638"/>
    <lineage>
        <taxon>Bacteria</taxon>
        <taxon>Pseudomonadati</taxon>
        <taxon>Bacteroidota</taxon>
        <taxon>Cytophagia</taxon>
        <taxon>Cytophagales</taxon>
        <taxon>Persicobacteraceae</taxon>
        <taxon>Persicobacter</taxon>
    </lineage>
</organism>
<feature type="transmembrane region" description="Helical" evidence="9">
    <location>
        <begin position="377"/>
        <end position="400"/>
    </location>
</feature>
<dbReference type="EMBL" id="AP025292">
    <property type="protein sequence ID" value="BDC98649.1"/>
    <property type="molecule type" value="Genomic_DNA"/>
</dbReference>
<dbReference type="Pfam" id="PF00860">
    <property type="entry name" value="Xan_ur_permease"/>
    <property type="match status" value="1"/>
</dbReference>
<dbReference type="PANTHER" id="PTHR43337">
    <property type="entry name" value="XANTHINE/URACIL PERMEASE C887.17-RELATED"/>
    <property type="match status" value="1"/>
</dbReference>
<evidence type="ECO:0000256" key="2">
    <source>
        <dbReference type="ARBA" id="ARBA00005697"/>
    </source>
</evidence>
<feature type="transmembrane region" description="Helical" evidence="9">
    <location>
        <begin position="74"/>
        <end position="93"/>
    </location>
</feature>
<name>A0ABM7VCI3_9BACT</name>
<dbReference type="InterPro" id="IPR026033">
    <property type="entry name" value="Azg-like_bact_archaea"/>
</dbReference>
<accession>A0ABM7VCI3</accession>
<evidence type="ECO:0000256" key="6">
    <source>
        <dbReference type="ARBA" id="ARBA00022989"/>
    </source>
</evidence>
<evidence type="ECO:0000313" key="10">
    <source>
        <dbReference type="EMBL" id="BDC98649.1"/>
    </source>
</evidence>
<feature type="transmembrane region" description="Helical" evidence="9">
    <location>
        <begin position="190"/>
        <end position="209"/>
    </location>
</feature>
<feature type="transmembrane region" description="Helical" evidence="9">
    <location>
        <begin position="159"/>
        <end position="183"/>
    </location>
</feature>